<dbReference type="Proteomes" id="UP000649617">
    <property type="component" value="Unassembled WGS sequence"/>
</dbReference>
<dbReference type="AlphaFoldDB" id="A0A812LWQ5"/>
<feature type="non-terminal residue" evidence="2">
    <location>
        <position position="1"/>
    </location>
</feature>
<accession>A0A812LWQ5</accession>
<gene>
    <name evidence="2" type="ORF">SPIL2461_LOCUS5010</name>
</gene>
<name>A0A812LWQ5_SYMPI</name>
<sequence>SSSFLVGPVLEKERSVPTFATTSRTGPTFLPGIASVQSGTTRTQRTGSLSTPSS</sequence>
<feature type="compositionally biased region" description="Polar residues" evidence="1">
    <location>
        <begin position="35"/>
        <end position="54"/>
    </location>
</feature>
<dbReference type="EMBL" id="CAJNIZ010006938">
    <property type="protein sequence ID" value="CAE7253835.1"/>
    <property type="molecule type" value="Genomic_DNA"/>
</dbReference>
<feature type="non-terminal residue" evidence="2">
    <location>
        <position position="54"/>
    </location>
</feature>
<evidence type="ECO:0000313" key="2">
    <source>
        <dbReference type="EMBL" id="CAE7253835.1"/>
    </source>
</evidence>
<keyword evidence="3" id="KW-1185">Reference proteome</keyword>
<reference evidence="2" key="1">
    <citation type="submission" date="2021-02" db="EMBL/GenBank/DDBJ databases">
        <authorList>
            <person name="Dougan E. K."/>
            <person name="Rhodes N."/>
            <person name="Thang M."/>
            <person name="Chan C."/>
        </authorList>
    </citation>
    <scope>NUCLEOTIDE SEQUENCE</scope>
</reference>
<feature type="region of interest" description="Disordered" evidence="1">
    <location>
        <begin position="17"/>
        <end position="54"/>
    </location>
</feature>
<evidence type="ECO:0000313" key="3">
    <source>
        <dbReference type="Proteomes" id="UP000649617"/>
    </source>
</evidence>
<protein>
    <submittedName>
        <fullName evidence="2">Uncharacterized protein</fullName>
    </submittedName>
</protein>
<evidence type="ECO:0000256" key="1">
    <source>
        <dbReference type="SAM" id="MobiDB-lite"/>
    </source>
</evidence>
<organism evidence="2 3">
    <name type="scientific">Symbiodinium pilosum</name>
    <name type="common">Dinoflagellate</name>
    <dbReference type="NCBI Taxonomy" id="2952"/>
    <lineage>
        <taxon>Eukaryota</taxon>
        <taxon>Sar</taxon>
        <taxon>Alveolata</taxon>
        <taxon>Dinophyceae</taxon>
        <taxon>Suessiales</taxon>
        <taxon>Symbiodiniaceae</taxon>
        <taxon>Symbiodinium</taxon>
    </lineage>
</organism>
<proteinExistence type="predicted"/>
<comment type="caution">
    <text evidence="2">The sequence shown here is derived from an EMBL/GenBank/DDBJ whole genome shotgun (WGS) entry which is preliminary data.</text>
</comment>